<evidence type="ECO:0000259" key="10">
    <source>
        <dbReference type="PROSITE" id="PS50113"/>
    </source>
</evidence>
<dbReference type="InterPro" id="IPR000014">
    <property type="entry name" value="PAS"/>
</dbReference>
<dbReference type="CDD" id="cd17546">
    <property type="entry name" value="REC_hyHK_CKI1_RcsC-like"/>
    <property type="match status" value="1"/>
</dbReference>
<dbReference type="Pfam" id="PF00072">
    <property type="entry name" value="Response_reg"/>
    <property type="match status" value="1"/>
</dbReference>
<dbReference type="SUPFAM" id="SSF52172">
    <property type="entry name" value="CheY-like"/>
    <property type="match status" value="1"/>
</dbReference>
<protein>
    <recommendedName>
        <fullName evidence="2">histidine kinase</fullName>
        <ecNumber evidence="2">2.7.13.3</ecNumber>
    </recommendedName>
</protein>
<comment type="catalytic activity">
    <reaction evidence="1">
        <text>ATP + protein L-histidine = ADP + protein N-phospho-L-histidine.</text>
        <dbReference type="EC" id="2.7.13.3"/>
    </reaction>
</comment>
<dbReference type="Pfam" id="PF13185">
    <property type="entry name" value="GAF_2"/>
    <property type="match status" value="1"/>
</dbReference>
<dbReference type="PRINTS" id="PR00344">
    <property type="entry name" value="BCTRLSENSOR"/>
</dbReference>
<dbReference type="SUPFAM" id="SSF47384">
    <property type="entry name" value="Homodimeric domain of signal transducing histidine kinase"/>
    <property type="match status" value="1"/>
</dbReference>
<dbReference type="InterPro" id="IPR036097">
    <property type="entry name" value="HisK_dim/P_sf"/>
</dbReference>
<keyword evidence="5 11" id="KW-0418">Kinase</keyword>
<feature type="domain" description="PAC" evidence="10">
    <location>
        <begin position="393"/>
        <end position="445"/>
    </location>
</feature>
<keyword evidence="3 6" id="KW-0597">Phosphoprotein</keyword>
<dbReference type="SMART" id="SM00091">
    <property type="entry name" value="PAS"/>
    <property type="match status" value="3"/>
</dbReference>
<dbReference type="Pfam" id="PF08447">
    <property type="entry name" value="PAS_3"/>
    <property type="match status" value="1"/>
</dbReference>
<dbReference type="SUPFAM" id="SSF55781">
    <property type="entry name" value="GAF domain-like"/>
    <property type="match status" value="1"/>
</dbReference>
<evidence type="ECO:0000256" key="3">
    <source>
        <dbReference type="ARBA" id="ARBA00022553"/>
    </source>
</evidence>
<dbReference type="PANTHER" id="PTHR43065">
    <property type="entry name" value="SENSOR HISTIDINE KINASE"/>
    <property type="match status" value="1"/>
</dbReference>
<dbReference type="InterPro" id="IPR011006">
    <property type="entry name" value="CheY-like_superfamily"/>
</dbReference>
<evidence type="ECO:0000256" key="2">
    <source>
        <dbReference type="ARBA" id="ARBA00012438"/>
    </source>
</evidence>
<dbReference type="Gene3D" id="3.30.450.40">
    <property type="match status" value="1"/>
</dbReference>
<evidence type="ECO:0000313" key="11">
    <source>
        <dbReference type="EMBL" id="ADW17885.1"/>
    </source>
</evidence>
<evidence type="ECO:0000256" key="1">
    <source>
        <dbReference type="ARBA" id="ARBA00000085"/>
    </source>
</evidence>
<reference evidence="11 12" key="1">
    <citation type="journal article" date="2011" name="Stand. Genomic Sci.">
        <title>Complete genome sequence of Desulfobulbus propionicus type strain (1pr3).</title>
        <authorList>
            <person name="Pagani I."/>
            <person name="Lapidus A."/>
            <person name="Nolan M."/>
            <person name="Lucas S."/>
            <person name="Hammon N."/>
            <person name="Deshpande S."/>
            <person name="Cheng J.F."/>
            <person name="Chertkov O."/>
            <person name="Davenport K."/>
            <person name="Tapia R."/>
            <person name="Han C."/>
            <person name="Goodwin L."/>
            <person name="Pitluck S."/>
            <person name="Liolios K."/>
            <person name="Mavromatis K."/>
            <person name="Ivanova N."/>
            <person name="Mikhailova N."/>
            <person name="Pati A."/>
            <person name="Chen A."/>
            <person name="Palaniappan K."/>
            <person name="Land M."/>
            <person name="Hauser L."/>
            <person name="Chang Y.J."/>
            <person name="Jeffries C.D."/>
            <person name="Detter J.C."/>
            <person name="Brambilla E."/>
            <person name="Kannan K.P."/>
            <person name="Djao O.D."/>
            <person name="Rohde M."/>
            <person name="Pukall R."/>
            <person name="Spring S."/>
            <person name="Goker M."/>
            <person name="Sikorski J."/>
            <person name="Woyke T."/>
            <person name="Bristow J."/>
            <person name="Eisen J.A."/>
            <person name="Markowitz V."/>
            <person name="Hugenholtz P."/>
            <person name="Kyrpides N.C."/>
            <person name="Klenk H.P."/>
        </authorList>
    </citation>
    <scope>NUCLEOTIDE SEQUENCE [LARGE SCALE GENOMIC DNA]</scope>
    <source>
        <strain evidence="12">ATCC 33891 / DSM 2032 / 1pr3</strain>
    </source>
</reference>
<dbReference type="SMART" id="SM00448">
    <property type="entry name" value="REC"/>
    <property type="match status" value="1"/>
</dbReference>
<dbReference type="SMART" id="SM00388">
    <property type="entry name" value="HisKA"/>
    <property type="match status" value="1"/>
</dbReference>
<dbReference type="SUPFAM" id="SSF55785">
    <property type="entry name" value="PYP-like sensor domain (PAS domain)"/>
    <property type="match status" value="3"/>
</dbReference>
<dbReference type="RefSeq" id="WP_015724426.1">
    <property type="nucleotide sequence ID" value="NC_014972.1"/>
</dbReference>
<dbReference type="NCBIfam" id="TIGR00229">
    <property type="entry name" value="sensory_box"/>
    <property type="match status" value="2"/>
</dbReference>
<evidence type="ECO:0000259" key="9">
    <source>
        <dbReference type="PROSITE" id="PS50112"/>
    </source>
</evidence>
<dbReference type="CDD" id="cd00130">
    <property type="entry name" value="PAS"/>
    <property type="match status" value="1"/>
</dbReference>
<dbReference type="SMART" id="SM00065">
    <property type="entry name" value="GAF"/>
    <property type="match status" value="1"/>
</dbReference>
<gene>
    <name evidence="11" type="ordered locus">Despr_1735</name>
</gene>
<proteinExistence type="predicted"/>
<dbReference type="Gene3D" id="1.10.287.130">
    <property type="match status" value="1"/>
</dbReference>
<dbReference type="InterPro" id="IPR003594">
    <property type="entry name" value="HATPase_dom"/>
</dbReference>
<dbReference type="PROSITE" id="PS50109">
    <property type="entry name" value="HIS_KIN"/>
    <property type="match status" value="1"/>
</dbReference>
<keyword evidence="4" id="KW-0808">Transferase</keyword>
<feature type="domain" description="Response regulatory" evidence="8">
    <location>
        <begin position="826"/>
        <end position="942"/>
    </location>
</feature>
<dbReference type="Gene3D" id="3.40.50.2300">
    <property type="match status" value="1"/>
</dbReference>
<dbReference type="Gene3D" id="3.30.450.20">
    <property type="entry name" value="PAS domain"/>
    <property type="match status" value="3"/>
</dbReference>
<dbReference type="Pfam" id="PF13188">
    <property type="entry name" value="PAS_8"/>
    <property type="match status" value="2"/>
</dbReference>
<dbReference type="InterPro" id="IPR001789">
    <property type="entry name" value="Sig_transdc_resp-reg_receiver"/>
</dbReference>
<feature type="domain" description="Histidine kinase" evidence="7">
    <location>
        <begin position="582"/>
        <end position="806"/>
    </location>
</feature>
<dbReference type="Proteomes" id="UP000006365">
    <property type="component" value="Chromosome"/>
</dbReference>
<evidence type="ECO:0000259" key="7">
    <source>
        <dbReference type="PROSITE" id="PS50109"/>
    </source>
</evidence>
<dbReference type="InterPro" id="IPR036890">
    <property type="entry name" value="HATPase_C_sf"/>
</dbReference>
<dbReference type="Pfam" id="PF02518">
    <property type="entry name" value="HATPase_c"/>
    <property type="match status" value="1"/>
</dbReference>
<dbReference type="InterPro" id="IPR004358">
    <property type="entry name" value="Sig_transdc_His_kin-like_C"/>
</dbReference>
<dbReference type="PANTHER" id="PTHR43065:SF42">
    <property type="entry name" value="TWO-COMPONENT SENSOR PPRA"/>
    <property type="match status" value="1"/>
</dbReference>
<dbReference type="InterPro" id="IPR000700">
    <property type="entry name" value="PAS-assoc_C"/>
</dbReference>
<dbReference type="PROSITE" id="PS50110">
    <property type="entry name" value="RESPONSE_REGULATORY"/>
    <property type="match status" value="1"/>
</dbReference>
<name>A0A7U3YM34_DESPD</name>
<dbReference type="EC" id="2.7.13.3" evidence="2"/>
<dbReference type="Pfam" id="PF00512">
    <property type="entry name" value="HisKA"/>
    <property type="match status" value="1"/>
</dbReference>
<evidence type="ECO:0000259" key="8">
    <source>
        <dbReference type="PROSITE" id="PS50110"/>
    </source>
</evidence>
<evidence type="ECO:0000256" key="4">
    <source>
        <dbReference type="ARBA" id="ARBA00022679"/>
    </source>
</evidence>
<dbReference type="SMART" id="SM00387">
    <property type="entry name" value="HATPase_c"/>
    <property type="match status" value="1"/>
</dbReference>
<dbReference type="PROSITE" id="PS50112">
    <property type="entry name" value="PAS"/>
    <property type="match status" value="2"/>
</dbReference>
<evidence type="ECO:0000256" key="5">
    <source>
        <dbReference type="ARBA" id="ARBA00022777"/>
    </source>
</evidence>
<keyword evidence="12" id="KW-1185">Reference proteome</keyword>
<dbReference type="CDD" id="cd00082">
    <property type="entry name" value="HisKA"/>
    <property type="match status" value="1"/>
</dbReference>
<dbReference type="PROSITE" id="PS50113">
    <property type="entry name" value="PAC"/>
    <property type="match status" value="1"/>
</dbReference>
<dbReference type="AlphaFoldDB" id="A0A7U3YM34"/>
<dbReference type="InterPro" id="IPR003018">
    <property type="entry name" value="GAF"/>
</dbReference>
<organism evidence="11 12">
    <name type="scientific">Desulfobulbus propionicus (strain ATCC 33891 / DSM 2032 / VKM B-1956 / 1pr3)</name>
    <dbReference type="NCBI Taxonomy" id="577650"/>
    <lineage>
        <taxon>Bacteria</taxon>
        <taxon>Pseudomonadati</taxon>
        <taxon>Thermodesulfobacteriota</taxon>
        <taxon>Desulfobulbia</taxon>
        <taxon>Desulfobulbales</taxon>
        <taxon>Desulfobulbaceae</taxon>
        <taxon>Desulfobulbus</taxon>
    </lineage>
</organism>
<evidence type="ECO:0000256" key="6">
    <source>
        <dbReference type="PROSITE-ProRule" id="PRU00169"/>
    </source>
</evidence>
<dbReference type="InterPro" id="IPR013655">
    <property type="entry name" value="PAS_fold_3"/>
</dbReference>
<dbReference type="EMBL" id="CP002364">
    <property type="protein sequence ID" value="ADW17885.1"/>
    <property type="molecule type" value="Genomic_DNA"/>
</dbReference>
<dbReference type="InterPro" id="IPR029016">
    <property type="entry name" value="GAF-like_dom_sf"/>
</dbReference>
<accession>A0A7U3YM34</accession>
<sequence>MHTPDQQQSDCLRQSEEQYRALFESMQEGVIYFSGPREIERMNSAAHHILGRSLAEVRQRYAKAALLTLVDEHGLRLNPQTDSIARCFATGQAETGALFTTFNPQSGRDLWLVANVTPQFKEYGVTPYQVIVTFNDITDQMRTRHGRRFRLWLLENSHRWTMAELLRQTLDKIGEHTGSPIGFYHFVDEAQGTLSLQMWSSATQERFCRIGGKSGATYAFDKAGVWLDALRQRTTVVHNDYASLPQRKGMPEGHATVVRELVTPIVRDGTIVAILGVGNKERDYTEEDAALVQHFADLSWDLVERKRVEEERRESRRKLNSLISNLPGMAFSVEDNEQRTFHFVSDGCLELTGYSARELMSPAMGSLAALIHPHDRARVVAAARQALAENRFHEVEYRLCLADGRERIVLERGSGVTGRSADTPLIEGFVTDITEQKNAAERIADSHRQLLTILDSIEAQIFVADMETHEVLFVNRKMKDLFGDHALGQLCYRVFQNQERPCGFCTNNQLLDERGEPGPVRQWERFNPVTGRWYVHYDRAVRWLGGKIVRMQVAFDNTDRKESELKLRQMQKMEAIGLLAGGVAHDFNNILSVILGYATMALDELGSSSSRVKRDVLQIQKAGLRARDLVKQILSFCHQSEEHFQPLKPHLIVKEVVKMLRSSFPSTIAITSRIAVLDALVLADPSQIHQVLMNLCTNALHAMKGSGELLIELEQTDLHQKRRRELQDLPSGPYLRLSVKDSGTGIPPEIVDKIFDPFFTTKKEGEGTGLGLAVVLGIVKAHKGAVTVDSKPEQGTTFSVYLPVFQQQTAEETAEELEELPRGEETILIVDDEPAVAMAMARMLNTLGYSTEVFTDSSKAFEAYTRDPTLFDLVITDMTMPRFTGVAIARAMLALRPDQPIIICTGYTEAINEAGAKAEGIRAFLVKPVSLATLAQAVRRVLNQREG</sequence>
<dbReference type="GO" id="GO:0000155">
    <property type="term" value="F:phosphorelay sensor kinase activity"/>
    <property type="evidence" value="ECO:0007669"/>
    <property type="project" value="InterPro"/>
</dbReference>
<feature type="domain" description="PAS" evidence="9">
    <location>
        <begin position="315"/>
        <end position="390"/>
    </location>
</feature>
<dbReference type="Gene3D" id="3.30.565.10">
    <property type="entry name" value="Histidine kinase-like ATPase, C-terminal domain"/>
    <property type="match status" value="1"/>
</dbReference>
<evidence type="ECO:0000313" key="12">
    <source>
        <dbReference type="Proteomes" id="UP000006365"/>
    </source>
</evidence>
<dbReference type="KEGG" id="dpr:Despr_1735"/>
<dbReference type="SUPFAM" id="SSF55874">
    <property type="entry name" value="ATPase domain of HSP90 chaperone/DNA topoisomerase II/histidine kinase"/>
    <property type="match status" value="1"/>
</dbReference>
<dbReference type="InterPro" id="IPR035965">
    <property type="entry name" value="PAS-like_dom_sf"/>
</dbReference>
<feature type="modified residue" description="4-aspartylphosphate" evidence="6">
    <location>
        <position position="877"/>
    </location>
</feature>
<dbReference type="InterPro" id="IPR003661">
    <property type="entry name" value="HisK_dim/P_dom"/>
</dbReference>
<feature type="domain" description="PAS" evidence="9">
    <location>
        <begin position="446"/>
        <end position="483"/>
    </location>
</feature>
<dbReference type="InterPro" id="IPR005467">
    <property type="entry name" value="His_kinase_dom"/>
</dbReference>